<keyword evidence="2" id="KW-1185">Reference proteome</keyword>
<sequence>VMESQQLGQIRGDGADHPGGRMQLCNGSENGDKAPIEARGDVFRLCDVDRLRLPLFAHGPTKSPEPGADGLDTLQNTKLDLSH</sequence>
<dbReference type="Proteomes" id="UP001057452">
    <property type="component" value="Chromosome 4"/>
</dbReference>
<feature type="non-terminal residue" evidence="1">
    <location>
        <position position="83"/>
    </location>
</feature>
<comment type="caution">
    <text evidence="1">The sequence shown here is derived from an EMBL/GenBank/DDBJ whole genome shotgun (WGS) entry which is preliminary data.</text>
</comment>
<evidence type="ECO:0000313" key="2">
    <source>
        <dbReference type="Proteomes" id="UP001057452"/>
    </source>
</evidence>
<reference evidence="1" key="1">
    <citation type="submission" date="2022-05" db="EMBL/GenBank/DDBJ databases">
        <title>Chromosome-level genome of Chaenocephalus aceratus.</title>
        <authorList>
            <person name="Park H."/>
        </authorList>
    </citation>
    <scope>NUCLEOTIDE SEQUENCE</scope>
    <source>
        <strain evidence="1">KU_202001</strain>
    </source>
</reference>
<name>A0ACB9XRT1_CHAAC</name>
<evidence type="ECO:0000313" key="1">
    <source>
        <dbReference type="EMBL" id="KAI4829154.1"/>
    </source>
</evidence>
<organism evidence="1 2">
    <name type="scientific">Chaenocephalus aceratus</name>
    <name type="common">Blackfin icefish</name>
    <name type="synonym">Chaenichthys aceratus</name>
    <dbReference type="NCBI Taxonomy" id="36190"/>
    <lineage>
        <taxon>Eukaryota</taxon>
        <taxon>Metazoa</taxon>
        <taxon>Chordata</taxon>
        <taxon>Craniata</taxon>
        <taxon>Vertebrata</taxon>
        <taxon>Euteleostomi</taxon>
        <taxon>Actinopterygii</taxon>
        <taxon>Neopterygii</taxon>
        <taxon>Teleostei</taxon>
        <taxon>Neoteleostei</taxon>
        <taxon>Acanthomorphata</taxon>
        <taxon>Eupercaria</taxon>
        <taxon>Perciformes</taxon>
        <taxon>Notothenioidei</taxon>
        <taxon>Channichthyidae</taxon>
        <taxon>Chaenocephalus</taxon>
    </lineage>
</organism>
<feature type="non-terminal residue" evidence="1">
    <location>
        <position position="1"/>
    </location>
</feature>
<dbReference type="EMBL" id="CM043788">
    <property type="protein sequence ID" value="KAI4829154.1"/>
    <property type="molecule type" value="Genomic_DNA"/>
</dbReference>
<accession>A0ACB9XRT1</accession>
<gene>
    <name evidence="1" type="ORF">KUCAC02_023215</name>
</gene>
<protein>
    <submittedName>
        <fullName evidence="1">Uncharacterized protein</fullName>
    </submittedName>
</protein>
<proteinExistence type="predicted"/>